<dbReference type="Proteomes" id="UP001174936">
    <property type="component" value="Unassembled WGS sequence"/>
</dbReference>
<dbReference type="PANTHER" id="PTHR35605:SF1">
    <property type="entry name" value="ECP2 EFFECTOR PROTEIN DOMAIN-CONTAINING PROTEIN-RELATED"/>
    <property type="match status" value="1"/>
</dbReference>
<gene>
    <name evidence="1" type="ORF">B0T16DRAFT_454937</name>
</gene>
<name>A0AA40CVW4_9PEZI</name>
<evidence type="ECO:0000313" key="1">
    <source>
        <dbReference type="EMBL" id="KAK0652582.1"/>
    </source>
</evidence>
<proteinExistence type="predicted"/>
<reference evidence="1" key="1">
    <citation type="submission" date="2023-06" db="EMBL/GenBank/DDBJ databases">
        <title>Genome-scale phylogeny and comparative genomics of the fungal order Sordariales.</title>
        <authorList>
            <consortium name="Lawrence Berkeley National Laboratory"/>
            <person name="Hensen N."/>
            <person name="Bonometti L."/>
            <person name="Westerberg I."/>
            <person name="Brannstrom I.O."/>
            <person name="Guillou S."/>
            <person name="Cros-Aarteil S."/>
            <person name="Calhoun S."/>
            <person name="Haridas S."/>
            <person name="Kuo A."/>
            <person name="Mondo S."/>
            <person name="Pangilinan J."/>
            <person name="Riley R."/>
            <person name="Labutti K."/>
            <person name="Andreopoulos B."/>
            <person name="Lipzen A."/>
            <person name="Chen C."/>
            <person name="Yanf M."/>
            <person name="Daum C."/>
            <person name="Ng V."/>
            <person name="Clum A."/>
            <person name="Steindorff A."/>
            <person name="Ohm R."/>
            <person name="Martin F."/>
            <person name="Silar P."/>
            <person name="Natvig D."/>
            <person name="Lalanne C."/>
            <person name="Gautier V."/>
            <person name="Ament-Velasquez S.L."/>
            <person name="Kruys A."/>
            <person name="Hutchinson M.I."/>
            <person name="Powell A.J."/>
            <person name="Barry K."/>
            <person name="Miller A.N."/>
            <person name="Grigoriev I.V."/>
            <person name="Debuchy R."/>
            <person name="Gladieux P."/>
            <person name="Thoren M.H."/>
            <person name="Johannesson H."/>
        </authorList>
    </citation>
    <scope>NUCLEOTIDE SEQUENCE</scope>
    <source>
        <strain evidence="1">SMH2532-1</strain>
    </source>
</reference>
<accession>A0AA40CVW4</accession>
<dbReference type="AlphaFoldDB" id="A0AA40CVW4"/>
<protein>
    <submittedName>
        <fullName evidence="1">Uncharacterized protein</fullName>
    </submittedName>
</protein>
<dbReference type="PANTHER" id="PTHR35605">
    <property type="entry name" value="ECP2 EFFECTOR PROTEIN DOMAIN-CONTAINING PROTEIN-RELATED"/>
    <property type="match status" value="1"/>
</dbReference>
<dbReference type="EMBL" id="JAULSV010000002">
    <property type="protein sequence ID" value="KAK0652582.1"/>
    <property type="molecule type" value="Genomic_DNA"/>
</dbReference>
<comment type="caution">
    <text evidence="1">The sequence shown here is derived from an EMBL/GenBank/DDBJ whole genome shotgun (WGS) entry which is preliminary data.</text>
</comment>
<evidence type="ECO:0000313" key="2">
    <source>
        <dbReference type="Proteomes" id="UP001174936"/>
    </source>
</evidence>
<sequence length="193" mass="21851">MAVATIAAPLAKNESPIPGYEVIDMQWKIQAFPGGNYTHTTGTIQQVVAQLNKINPEFEQNVLAAVANWTRDSESAHKVVNEKNWEYESHYCFGPFPPAFSRRVYEGIAYLESVKGQPVIGPGPGQCSRVSCGYHAAIWWCNDNEVELRLDEFNDIARGAYGLYRHCRDDTDRCSGQLFFQEKWNVIVRENDC</sequence>
<keyword evidence="2" id="KW-1185">Reference proteome</keyword>
<organism evidence="1 2">
    <name type="scientific">Cercophora newfieldiana</name>
    <dbReference type="NCBI Taxonomy" id="92897"/>
    <lineage>
        <taxon>Eukaryota</taxon>
        <taxon>Fungi</taxon>
        <taxon>Dikarya</taxon>
        <taxon>Ascomycota</taxon>
        <taxon>Pezizomycotina</taxon>
        <taxon>Sordariomycetes</taxon>
        <taxon>Sordariomycetidae</taxon>
        <taxon>Sordariales</taxon>
        <taxon>Lasiosphaeriaceae</taxon>
        <taxon>Cercophora</taxon>
    </lineage>
</organism>